<evidence type="ECO:0000256" key="4">
    <source>
        <dbReference type="ARBA" id="ARBA00023136"/>
    </source>
</evidence>
<reference evidence="6 7" key="1">
    <citation type="journal article" date="2018" name="Gigascience">
        <title>Genomes of trombidid mites reveal novel predicted allergens and laterally-transferred genes associated with secondary metabolism.</title>
        <authorList>
            <person name="Dong X."/>
            <person name="Chaisiri K."/>
            <person name="Xia D."/>
            <person name="Armstrong S.D."/>
            <person name="Fang Y."/>
            <person name="Donnelly M.J."/>
            <person name="Kadowaki T."/>
            <person name="McGarry J.W."/>
            <person name="Darby A.C."/>
            <person name="Makepeace B.L."/>
        </authorList>
    </citation>
    <scope>NUCLEOTIDE SEQUENCE [LARGE SCALE GENOMIC DNA]</scope>
    <source>
        <strain evidence="6">UoL-WK</strain>
    </source>
</reference>
<dbReference type="GO" id="GO:0005886">
    <property type="term" value="C:plasma membrane"/>
    <property type="evidence" value="ECO:0007669"/>
    <property type="project" value="TreeGrafter"/>
</dbReference>
<gene>
    <name evidence="6" type="ORF">B4U79_12923</name>
</gene>
<dbReference type="Pfam" id="PF10242">
    <property type="entry name" value="L_HMGIC_fpl"/>
    <property type="match status" value="1"/>
</dbReference>
<keyword evidence="2 5" id="KW-0812">Transmembrane</keyword>
<protein>
    <submittedName>
        <fullName evidence="6">Lipoma HMGIC fusion partner-like 4 protein</fullName>
    </submittedName>
</protein>
<dbReference type="AlphaFoldDB" id="A0A443RBI5"/>
<keyword evidence="7" id="KW-1185">Reference proteome</keyword>
<sequence>MLIGVLIFPAGWDAPIIKEVCGNEADNYGSGQCGIRWAYILAIIGVVDCSVLSILAFVLGARYVKLLPEQYLPNGSLYKGEVNSAFIADNASRKSMSVPQVMVIPPHSILADPERFSDYSNKTGRSHKSLHHQHLSVHSPASFAVNNFQL</sequence>
<evidence type="ECO:0000313" key="7">
    <source>
        <dbReference type="Proteomes" id="UP000285301"/>
    </source>
</evidence>
<accession>A0A443RBI5</accession>
<evidence type="ECO:0000256" key="3">
    <source>
        <dbReference type="ARBA" id="ARBA00022989"/>
    </source>
</evidence>
<comment type="subcellular location">
    <subcellularLocation>
        <location evidence="1">Membrane</location>
        <topology evidence="1">Multi-pass membrane protein</topology>
    </subcellularLocation>
</comment>
<evidence type="ECO:0000256" key="1">
    <source>
        <dbReference type="ARBA" id="ARBA00004141"/>
    </source>
</evidence>
<evidence type="ECO:0000256" key="2">
    <source>
        <dbReference type="ARBA" id="ARBA00022692"/>
    </source>
</evidence>
<organism evidence="6 7">
    <name type="scientific">Dinothrombium tinctorium</name>
    <dbReference type="NCBI Taxonomy" id="1965070"/>
    <lineage>
        <taxon>Eukaryota</taxon>
        <taxon>Metazoa</taxon>
        <taxon>Ecdysozoa</taxon>
        <taxon>Arthropoda</taxon>
        <taxon>Chelicerata</taxon>
        <taxon>Arachnida</taxon>
        <taxon>Acari</taxon>
        <taxon>Acariformes</taxon>
        <taxon>Trombidiformes</taxon>
        <taxon>Prostigmata</taxon>
        <taxon>Anystina</taxon>
        <taxon>Parasitengona</taxon>
        <taxon>Trombidioidea</taxon>
        <taxon>Trombidiidae</taxon>
        <taxon>Dinothrombium</taxon>
    </lineage>
</organism>
<feature type="transmembrane region" description="Helical" evidence="5">
    <location>
        <begin position="37"/>
        <end position="59"/>
    </location>
</feature>
<evidence type="ECO:0000313" key="6">
    <source>
        <dbReference type="EMBL" id="RWS12631.1"/>
    </source>
</evidence>
<keyword evidence="4 5" id="KW-0472">Membrane</keyword>
<dbReference type="InterPro" id="IPR019372">
    <property type="entry name" value="LHFPL"/>
</dbReference>
<dbReference type="Proteomes" id="UP000285301">
    <property type="component" value="Unassembled WGS sequence"/>
</dbReference>
<dbReference type="OrthoDB" id="5873721at2759"/>
<dbReference type="STRING" id="1965070.A0A443RBI5"/>
<dbReference type="EMBL" id="NCKU01001244">
    <property type="protein sequence ID" value="RWS12631.1"/>
    <property type="molecule type" value="Genomic_DNA"/>
</dbReference>
<dbReference type="GO" id="GO:0007605">
    <property type="term" value="P:sensory perception of sound"/>
    <property type="evidence" value="ECO:0007669"/>
    <property type="project" value="TreeGrafter"/>
</dbReference>
<keyword evidence="3 5" id="KW-1133">Transmembrane helix</keyword>
<dbReference type="PANTHER" id="PTHR12489">
    <property type="entry name" value="LIPOMA HMGIC FUSION PARTNER-LIKE PROTEIN"/>
    <property type="match status" value="1"/>
</dbReference>
<proteinExistence type="predicted"/>
<dbReference type="PANTHER" id="PTHR12489:SF1">
    <property type="entry name" value="LP10272P"/>
    <property type="match status" value="1"/>
</dbReference>
<comment type="caution">
    <text evidence="6">The sequence shown here is derived from an EMBL/GenBank/DDBJ whole genome shotgun (WGS) entry which is preliminary data.</text>
</comment>
<name>A0A443RBI5_9ACAR</name>
<evidence type="ECO:0000256" key="5">
    <source>
        <dbReference type="SAM" id="Phobius"/>
    </source>
</evidence>